<accession>A0AAV7XB09</accession>
<comment type="caution">
    <text evidence="1">The sequence shown here is derived from an EMBL/GenBank/DDBJ whole genome shotgun (WGS) entry which is preliminary data.</text>
</comment>
<gene>
    <name evidence="1" type="ORF">ONE63_001105</name>
</gene>
<name>A0AAV7XB09_9NEOP</name>
<keyword evidence="2" id="KW-1185">Reference proteome</keyword>
<sequence length="201" mass="22629">MHNPKRLLFHVTAYLSIVPHYAQGPYLLELLEIGRCPANEVGHVGDDITVDAKLYHNRSMGSGTVYSGVATVKNNSFARGATTMKVDLAKWDPVSGWREHFLVMPAGESCFVMEDLATDLFKLFREIVVEEFPKKCPIPDGAYHVNNAFMNLGQFNHFPALPYGRFRGHVLGYHLRTPSVKTPRLCIRVVLNVHPKVKRAN</sequence>
<evidence type="ECO:0000313" key="1">
    <source>
        <dbReference type="EMBL" id="KAJ1523219.1"/>
    </source>
</evidence>
<dbReference type="EMBL" id="JAPTSV010000010">
    <property type="protein sequence ID" value="KAJ1523219.1"/>
    <property type="molecule type" value="Genomic_DNA"/>
</dbReference>
<proteinExistence type="predicted"/>
<dbReference type="Proteomes" id="UP001075354">
    <property type="component" value="Chromosome 10"/>
</dbReference>
<evidence type="ECO:0000313" key="2">
    <source>
        <dbReference type="Proteomes" id="UP001075354"/>
    </source>
</evidence>
<reference evidence="1" key="1">
    <citation type="submission" date="2022-12" db="EMBL/GenBank/DDBJ databases">
        <title>Chromosome-level genome assembly of the bean flower thrips Megalurothrips usitatus.</title>
        <authorList>
            <person name="Ma L."/>
            <person name="Liu Q."/>
            <person name="Li H."/>
            <person name="Cai W."/>
        </authorList>
    </citation>
    <scope>NUCLEOTIDE SEQUENCE</scope>
    <source>
        <strain evidence="1">Cailab_2022a</strain>
    </source>
</reference>
<dbReference type="AlphaFoldDB" id="A0AAV7XB09"/>
<organism evidence="1 2">
    <name type="scientific">Megalurothrips usitatus</name>
    <name type="common">bean blossom thrips</name>
    <dbReference type="NCBI Taxonomy" id="439358"/>
    <lineage>
        <taxon>Eukaryota</taxon>
        <taxon>Metazoa</taxon>
        <taxon>Ecdysozoa</taxon>
        <taxon>Arthropoda</taxon>
        <taxon>Hexapoda</taxon>
        <taxon>Insecta</taxon>
        <taxon>Pterygota</taxon>
        <taxon>Neoptera</taxon>
        <taxon>Paraneoptera</taxon>
        <taxon>Thysanoptera</taxon>
        <taxon>Terebrantia</taxon>
        <taxon>Thripoidea</taxon>
        <taxon>Thripidae</taxon>
        <taxon>Megalurothrips</taxon>
    </lineage>
</organism>
<protein>
    <submittedName>
        <fullName evidence="1">Uncharacterized protein</fullName>
    </submittedName>
</protein>